<evidence type="ECO:0000313" key="2">
    <source>
        <dbReference type="EMBL" id="TNB55415.1"/>
    </source>
</evidence>
<feature type="transmembrane region" description="Helical" evidence="1">
    <location>
        <begin position="424"/>
        <end position="441"/>
    </location>
</feature>
<name>A0AAX2UGM6_9BACT</name>
<gene>
    <name evidence="2" type="ORF">FDW42_09250</name>
</gene>
<dbReference type="Proteomes" id="UP000306813">
    <property type="component" value="Unassembled WGS sequence"/>
</dbReference>
<dbReference type="GeneID" id="52037874"/>
<evidence type="ECO:0000313" key="3">
    <source>
        <dbReference type="Proteomes" id="UP000306813"/>
    </source>
</evidence>
<dbReference type="RefSeq" id="WP_139026910.1">
    <property type="nucleotide sequence ID" value="NZ_CP020478.1"/>
</dbReference>
<dbReference type="EMBL" id="VDBS01000078">
    <property type="protein sequence ID" value="TNB55415.1"/>
    <property type="molecule type" value="Genomic_DNA"/>
</dbReference>
<accession>A0AAX2UGM6</accession>
<keyword evidence="1" id="KW-0472">Membrane</keyword>
<evidence type="ECO:0008006" key="4">
    <source>
        <dbReference type="Google" id="ProtNLM"/>
    </source>
</evidence>
<proteinExistence type="predicted"/>
<protein>
    <recommendedName>
        <fullName evidence="4">SGNH/GDSL hydrolase family protein</fullName>
    </recommendedName>
</protein>
<keyword evidence="1" id="KW-1133">Transmembrane helix</keyword>
<sequence length="511" mass="58968">MTLKKIVLIGASNSMLFNGLRAGLRQDGIELTNLALGGSSALFSLYCVLRGKYQNEIKQADLIVLESNIIDVIHGTDKDNDVNLVIRNIFFAYNELSKLNKKFLVLLLPLVEKDEWLNTSELINNAHRMCCNQYGFNCVDVQALYLKNGVMHFFMNMIPDSRHHKAHQLQRIMCEFGKNIANENFSLFKYSIPSSINLDFKVCSPANDLKIGGDTKEFSVSDFFHNDKCYRILKGDKYTFPICYEGYNVIAIHAWTHGKKLKTWSQHEATNSSVVIQNELGKFVNVTSPHYNSFLAVYDNNMLIDKHTTISLSNLATNAVDYFDIVNIMLFKDEGKMQININEVKETTIKREYSFSHLFPDIVFIKEVLEEYTQDVVLRLQKNEELQILSQLDFVKKFSTAKQRIQEQLPYKLGQAMILSSKSFFGYLFLPCVLLSVFFLHKQKQKKTQRKEKLTLPPLETYPDYDEALKEKECFTYKLGLALIKASKTWYMGGGIKLYFDIRKLKGEFQK</sequence>
<comment type="caution">
    <text evidence="2">The sequence shown here is derived from an EMBL/GenBank/DDBJ whole genome shotgun (WGS) entry which is preliminary data.</text>
</comment>
<dbReference type="SUPFAM" id="SSF52266">
    <property type="entry name" value="SGNH hydrolase"/>
    <property type="match status" value="1"/>
</dbReference>
<evidence type="ECO:0000256" key="1">
    <source>
        <dbReference type="SAM" id="Phobius"/>
    </source>
</evidence>
<dbReference type="AlphaFoldDB" id="A0AAX2UGM6"/>
<organism evidence="2 3">
    <name type="scientific">Campylobacter helveticus</name>
    <dbReference type="NCBI Taxonomy" id="28898"/>
    <lineage>
        <taxon>Bacteria</taxon>
        <taxon>Pseudomonadati</taxon>
        <taxon>Campylobacterota</taxon>
        <taxon>Epsilonproteobacteria</taxon>
        <taxon>Campylobacterales</taxon>
        <taxon>Campylobacteraceae</taxon>
        <taxon>Campylobacter</taxon>
    </lineage>
</organism>
<reference evidence="2 3" key="1">
    <citation type="submission" date="2019-05" db="EMBL/GenBank/DDBJ databases">
        <title>Draft genomes of eight strains of Campylobacter helveticus isolated from cats and a dog in New Zealand.</title>
        <authorList>
            <person name="Bojanic K."/>
            <person name="Midwinter A.C."/>
            <person name="Biggs P.J."/>
            <person name="Acke E."/>
            <person name="Cornelius A.J."/>
            <person name="Marshall J.C."/>
        </authorList>
    </citation>
    <scope>NUCLEOTIDE SEQUENCE [LARGE SCALE GENOMIC DNA]</scope>
    <source>
        <strain evidence="2 3">ACP123b</strain>
    </source>
</reference>
<keyword evidence="1" id="KW-0812">Transmembrane</keyword>